<proteinExistence type="predicted"/>
<dbReference type="AlphaFoldDB" id="A0A0L1JT99"/>
<evidence type="ECO:0000313" key="2">
    <source>
        <dbReference type="EMBL" id="KNG94981.1"/>
    </source>
</evidence>
<comment type="caution">
    <text evidence="2">The sequence shown here is derived from an EMBL/GenBank/DDBJ whole genome shotgun (WGS) entry which is preliminary data.</text>
</comment>
<dbReference type="RefSeq" id="WP_050529973.1">
    <property type="nucleotide sequence ID" value="NZ_AQQZ01000002.1"/>
</dbReference>
<evidence type="ECO:0008006" key="4">
    <source>
        <dbReference type="Google" id="ProtNLM"/>
    </source>
</evidence>
<dbReference type="InterPro" id="IPR047111">
    <property type="entry name" value="YbaP-like"/>
</dbReference>
<dbReference type="STRING" id="1317121.ATO11_06355"/>
<dbReference type="InterPro" id="IPR002816">
    <property type="entry name" value="TraB/PrgY/GumN_fam"/>
</dbReference>
<evidence type="ECO:0000256" key="1">
    <source>
        <dbReference type="SAM" id="SignalP"/>
    </source>
</evidence>
<keyword evidence="3" id="KW-1185">Reference proteome</keyword>
<gene>
    <name evidence="2" type="ORF">ATO11_06355</name>
</gene>
<organism evidence="2 3">
    <name type="scientific">Pseudaestuariivita atlantica</name>
    <dbReference type="NCBI Taxonomy" id="1317121"/>
    <lineage>
        <taxon>Bacteria</taxon>
        <taxon>Pseudomonadati</taxon>
        <taxon>Pseudomonadota</taxon>
        <taxon>Alphaproteobacteria</taxon>
        <taxon>Rhodobacterales</taxon>
        <taxon>Paracoccaceae</taxon>
        <taxon>Pseudaestuariivita</taxon>
    </lineage>
</organism>
<dbReference type="PATRIC" id="fig|1317121.7.peg.1652"/>
<accession>A0A0L1JT99</accession>
<dbReference type="Pfam" id="PF01963">
    <property type="entry name" value="TraB_PrgY_gumN"/>
    <property type="match status" value="1"/>
</dbReference>
<sequence length="328" mass="35510">MRLISLFSAFTLLVTQAAAQCAGTDLRPSLAPDVRADIEAAVAATPFPRGNHWQATRGDRQIHLIGTYHFDHPNFAAISARLAPVVTSADRLFVEVTDEASDAFEQQIATDPSLFINQTGPTLADTLSEDLWLALRAALAERGMPAPIAAKMQPWFLSALLSLPPCAMAAMEANEGGLDAILEQTARDAGVPVSGLESPRVVMEMISGMEMDAQLALLAWSLAAQDQVEDVHASLQAMYFDEEHAFLWEFTKTLAKNDALVGDTQLLLASEAASRMLLDTRNLAWIDVIEAAPEDRLVVASGAAHLFGETGLLNQLSQRGYVLERQPF</sequence>
<dbReference type="PANTHER" id="PTHR40590:SF1">
    <property type="entry name" value="CYTOPLASMIC PROTEIN"/>
    <property type="match status" value="1"/>
</dbReference>
<dbReference type="Proteomes" id="UP000036938">
    <property type="component" value="Unassembled WGS sequence"/>
</dbReference>
<dbReference type="OrthoDB" id="9806326at2"/>
<protein>
    <recommendedName>
        <fullName evidence="4">Polysaccharide biosynthesis protein GumN</fullName>
    </recommendedName>
</protein>
<keyword evidence="1" id="KW-0732">Signal</keyword>
<dbReference type="CDD" id="cd14789">
    <property type="entry name" value="Tiki"/>
    <property type="match status" value="1"/>
</dbReference>
<name>A0A0L1JT99_9RHOB</name>
<reference evidence="2 3" key="1">
    <citation type="journal article" date="2015" name="Int. J. Syst. Evol. Microbiol.">
        <title>Aestuariivita atlantica sp. nov., isolated from deep sea sediment of the Atlantic Ocean.</title>
        <authorList>
            <person name="Li G."/>
            <person name="Lai Q."/>
            <person name="Du Y."/>
            <person name="Liu X."/>
            <person name="Sun F."/>
            <person name="Shao Z."/>
        </authorList>
    </citation>
    <scope>NUCLEOTIDE SEQUENCE [LARGE SCALE GENOMIC DNA]</scope>
    <source>
        <strain evidence="2 3">22II-S11-z3</strain>
    </source>
</reference>
<feature type="chain" id="PRO_5005553925" description="Polysaccharide biosynthesis protein GumN" evidence="1">
    <location>
        <begin position="20"/>
        <end position="328"/>
    </location>
</feature>
<evidence type="ECO:0000313" key="3">
    <source>
        <dbReference type="Proteomes" id="UP000036938"/>
    </source>
</evidence>
<dbReference type="PANTHER" id="PTHR40590">
    <property type="entry name" value="CYTOPLASMIC PROTEIN-RELATED"/>
    <property type="match status" value="1"/>
</dbReference>
<feature type="signal peptide" evidence="1">
    <location>
        <begin position="1"/>
        <end position="19"/>
    </location>
</feature>
<dbReference type="EMBL" id="AQQZ01000002">
    <property type="protein sequence ID" value="KNG94981.1"/>
    <property type="molecule type" value="Genomic_DNA"/>
</dbReference>